<proteinExistence type="predicted"/>
<accession>E0W1G1</accession>
<protein>
    <submittedName>
        <fullName evidence="2 3">Uncharacterized protein</fullName>
    </submittedName>
</protein>
<dbReference type="AlphaFoldDB" id="E0W1G1"/>
<evidence type="ECO:0000256" key="1">
    <source>
        <dbReference type="SAM" id="MobiDB-lite"/>
    </source>
</evidence>
<name>E0W1G1_PEDHC</name>
<organism>
    <name type="scientific">Pediculus humanus subsp. corporis</name>
    <name type="common">Body louse</name>
    <dbReference type="NCBI Taxonomy" id="121224"/>
    <lineage>
        <taxon>Eukaryota</taxon>
        <taxon>Metazoa</taxon>
        <taxon>Ecdysozoa</taxon>
        <taxon>Arthropoda</taxon>
        <taxon>Hexapoda</taxon>
        <taxon>Insecta</taxon>
        <taxon>Pterygota</taxon>
        <taxon>Neoptera</taxon>
        <taxon>Paraneoptera</taxon>
        <taxon>Psocodea</taxon>
        <taxon>Troctomorpha</taxon>
        <taxon>Phthiraptera</taxon>
        <taxon>Anoplura</taxon>
        <taxon>Pediculidae</taxon>
        <taxon>Pediculus</taxon>
    </lineage>
</organism>
<dbReference type="GO" id="GO:0016791">
    <property type="term" value="F:phosphatase activity"/>
    <property type="evidence" value="ECO:0007669"/>
    <property type="project" value="UniProtKB-ARBA"/>
</dbReference>
<feature type="compositionally biased region" description="Polar residues" evidence="1">
    <location>
        <begin position="55"/>
        <end position="66"/>
    </location>
</feature>
<dbReference type="OrthoDB" id="5821688at2759"/>
<dbReference type="GeneID" id="8239542"/>
<dbReference type="EMBL" id="DS235870">
    <property type="protein sequence ID" value="EEB19467.1"/>
    <property type="molecule type" value="Genomic_DNA"/>
</dbReference>
<keyword evidence="4" id="KW-1185">Reference proteome</keyword>
<reference evidence="3" key="3">
    <citation type="submission" date="2020-05" db="UniProtKB">
        <authorList>
            <consortium name="EnsemblMetazoa"/>
        </authorList>
    </citation>
    <scope>IDENTIFICATION</scope>
    <source>
        <strain evidence="3">USDA</strain>
    </source>
</reference>
<sequence>MHYRNSSFVPPYLLTIPGCEKWCRYEKFKKILSEFIVEDWEKECEEEGNEKSMGGETTINEKSSSSIKGGINQNLLIQY</sequence>
<dbReference type="InterPro" id="IPR029033">
    <property type="entry name" value="His_PPase_superfam"/>
</dbReference>
<dbReference type="VEuPathDB" id="VectorBase:PHUM576790"/>
<reference evidence="2" key="1">
    <citation type="submission" date="2007-04" db="EMBL/GenBank/DDBJ databases">
        <title>Annotation of Pediculus humanus corporis strain USDA.</title>
        <authorList>
            <person name="Kirkness E."/>
            <person name="Hannick L."/>
            <person name="Hass B."/>
            <person name="Bruggner R."/>
            <person name="Lawson D."/>
            <person name="Bidwell S."/>
            <person name="Joardar V."/>
            <person name="Caler E."/>
            <person name="Walenz B."/>
            <person name="Inman J."/>
            <person name="Schobel S."/>
            <person name="Galinsky K."/>
            <person name="Amedeo P."/>
            <person name="Strausberg R."/>
        </authorList>
    </citation>
    <scope>NUCLEOTIDE SEQUENCE</scope>
    <source>
        <strain evidence="2">USDA</strain>
    </source>
</reference>
<reference evidence="2" key="2">
    <citation type="submission" date="2007-04" db="EMBL/GenBank/DDBJ databases">
        <title>The genome of the human body louse.</title>
        <authorList>
            <consortium name="The Human Body Louse Genome Consortium"/>
            <person name="Kirkness E."/>
            <person name="Walenz B."/>
            <person name="Hass B."/>
            <person name="Bruggner R."/>
            <person name="Strausberg R."/>
        </authorList>
    </citation>
    <scope>NUCLEOTIDE SEQUENCE</scope>
    <source>
        <strain evidence="2">USDA</strain>
    </source>
</reference>
<dbReference type="SUPFAM" id="SSF53254">
    <property type="entry name" value="Phosphoglycerate mutase-like"/>
    <property type="match status" value="1"/>
</dbReference>
<dbReference type="RefSeq" id="XP_002432205.1">
    <property type="nucleotide sequence ID" value="XM_002432160.1"/>
</dbReference>
<dbReference type="HOGENOM" id="CLU_2608910_0_0_1"/>
<dbReference type="KEGG" id="phu:Phum_PHUM576790"/>
<dbReference type="Proteomes" id="UP000009046">
    <property type="component" value="Unassembled WGS sequence"/>
</dbReference>
<dbReference type="EMBL" id="AAZO01007017">
    <property type="status" value="NOT_ANNOTATED_CDS"/>
    <property type="molecule type" value="Genomic_DNA"/>
</dbReference>
<evidence type="ECO:0000313" key="4">
    <source>
        <dbReference type="Proteomes" id="UP000009046"/>
    </source>
</evidence>
<feature type="region of interest" description="Disordered" evidence="1">
    <location>
        <begin position="46"/>
        <end position="66"/>
    </location>
</feature>
<dbReference type="InParanoid" id="E0W1G1"/>
<dbReference type="CTD" id="8239542"/>
<evidence type="ECO:0000313" key="2">
    <source>
        <dbReference type="EMBL" id="EEB19467.1"/>
    </source>
</evidence>
<evidence type="ECO:0000313" key="3">
    <source>
        <dbReference type="EnsemblMetazoa" id="PHUM576790-PA"/>
    </source>
</evidence>
<gene>
    <name evidence="3" type="primary">8239542</name>
    <name evidence="2" type="ORF">Phum_PHUM576790</name>
</gene>
<dbReference type="EnsemblMetazoa" id="PHUM576790-RA">
    <property type="protein sequence ID" value="PHUM576790-PA"/>
    <property type="gene ID" value="PHUM576790"/>
</dbReference>
<dbReference type="Gene3D" id="3.40.50.1240">
    <property type="entry name" value="Phosphoglycerate mutase-like"/>
    <property type="match status" value="1"/>
</dbReference>